<dbReference type="PROSITE" id="PS50053">
    <property type="entry name" value="UBIQUITIN_2"/>
    <property type="match status" value="2"/>
</dbReference>
<dbReference type="Gene3D" id="3.10.20.90">
    <property type="entry name" value="Phosphatidylinositol 3-kinase Catalytic Subunit, Chain A, domain 1"/>
    <property type="match status" value="3"/>
</dbReference>
<organism evidence="4">
    <name type="scientific">Tanacetum cinerariifolium</name>
    <name type="common">Dalmatian daisy</name>
    <name type="synonym">Chrysanthemum cinerariifolium</name>
    <dbReference type="NCBI Taxonomy" id="118510"/>
    <lineage>
        <taxon>Eukaryota</taxon>
        <taxon>Viridiplantae</taxon>
        <taxon>Streptophyta</taxon>
        <taxon>Embryophyta</taxon>
        <taxon>Tracheophyta</taxon>
        <taxon>Spermatophyta</taxon>
        <taxon>Magnoliopsida</taxon>
        <taxon>eudicotyledons</taxon>
        <taxon>Gunneridae</taxon>
        <taxon>Pentapetalae</taxon>
        <taxon>asterids</taxon>
        <taxon>campanulids</taxon>
        <taxon>Asterales</taxon>
        <taxon>Asteraceae</taxon>
        <taxon>Asteroideae</taxon>
        <taxon>Anthemideae</taxon>
        <taxon>Anthemidinae</taxon>
        <taxon>Tanacetum</taxon>
    </lineage>
</organism>
<evidence type="ECO:0000256" key="1">
    <source>
        <dbReference type="ARBA" id="ARBA00022499"/>
    </source>
</evidence>
<dbReference type="SUPFAM" id="SSF54236">
    <property type="entry name" value="Ubiquitin-like"/>
    <property type="match status" value="3"/>
</dbReference>
<comment type="caution">
    <text evidence="4">The sequence shown here is derived from an EMBL/GenBank/DDBJ whole genome shotgun (WGS) entry which is preliminary data.</text>
</comment>
<proteinExistence type="predicted"/>
<reference evidence="4" key="1">
    <citation type="journal article" date="2019" name="Sci. Rep.">
        <title>Draft genome of Tanacetum cinerariifolium, the natural source of mosquito coil.</title>
        <authorList>
            <person name="Yamashiro T."/>
            <person name="Shiraishi A."/>
            <person name="Satake H."/>
            <person name="Nakayama K."/>
        </authorList>
    </citation>
    <scope>NUCLEOTIDE SEQUENCE</scope>
</reference>
<dbReference type="EMBL" id="BKCJ011108206">
    <property type="protein sequence ID" value="GFC87021.1"/>
    <property type="molecule type" value="Genomic_DNA"/>
</dbReference>
<keyword evidence="1" id="KW-1017">Isopeptide bond</keyword>
<keyword evidence="2" id="KW-0832">Ubl conjugation</keyword>
<name>A0A699RVJ7_TANCI</name>
<dbReference type="InterPro" id="IPR000626">
    <property type="entry name" value="Ubiquitin-like_dom"/>
</dbReference>
<evidence type="ECO:0000256" key="2">
    <source>
        <dbReference type="ARBA" id="ARBA00022843"/>
    </source>
</evidence>
<gene>
    <name evidence="4" type="ORF">Tci_858991</name>
</gene>
<dbReference type="PANTHER" id="PTHR10666">
    <property type="entry name" value="UBIQUITIN"/>
    <property type="match status" value="1"/>
</dbReference>
<feature type="domain" description="Ubiquitin-like" evidence="3">
    <location>
        <begin position="1"/>
        <end position="51"/>
    </location>
</feature>
<dbReference type="SMART" id="SM00213">
    <property type="entry name" value="UBQ"/>
    <property type="match status" value="2"/>
</dbReference>
<dbReference type="AlphaFoldDB" id="A0A699RVJ7"/>
<dbReference type="InterPro" id="IPR050158">
    <property type="entry name" value="Ubiquitin_ubiquitin-like"/>
</dbReference>
<dbReference type="Pfam" id="PF00240">
    <property type="entry name" value="ubiquitin"/>
    <property type="match status" value="3"/>
</dbReference>
<accession>A0A699RVJ7</accession>
<evidence type="ECO:0000259" key="3">
    <source>
        <dbReference type="PROSITE" id="PS50053"/>
    </source>
</evidence>
<sequence length="160" mass="18886">MKTKIQDKEGIPLLLQSLFFAGNELIDDYTLSEYQVYWEFTLELVLRNKESMKIFVQIFTGKTITLEVNIYDTIHHVKAKIQDKEEQLKDENTLYNCYIRNESIIYLVLMGPMKIFITTLTRKIISLDEVKRSDTIRNVKSKIEEKEGIPRDQQTLLFAE</sequence>
<dbReference type="GO" id="GO:0003729">
    <property type="term" value="F:mRNA binding"/>
    <property type="evidence" value="ECO:0007669"/>
    <property type="project" value="UniProtKB-ARBA"/>
</dbReference>
<dbReference type="PRINTS" id="PR00348">
    <property type="entry name" value="UBIQUITIN"/>
</dbReference>
<protein>
    <submittedName>
        <fullName evidence="4">Putative polyubiquitin</fullName>
    </submittedName>
</protein>
<evidence type="ECO:0000313" key="4">
    <source>
        <dbReference type="EMBL" id="GFC87021.1"/>
    </source>
</evidence>
<feature type="domain" description="Ubiquitin-like" evidence="3">
    <location>
        <begin position="113"/>
        <end position="160"/>
    </location>
</feature>
<dbReference type="InterPro" id="IPR029071">
    <property type="entry name" value="Ubiquitin-like_domsf"/>
</dbReference>
<dbReference type="InterPro" id="IPR019956">
    <property type="entry name" value="Ubiquitin_dom"/>
</dbReference>